<organism evidence="3">
    <name type="scientific">Ajellomyces capsulatus (strain H88)</name>
    <name type="common">Darling's disease fungus</name>
    <name type="synonym">Histoplasma capsulatum</name>
    <dbReference type="NCBI Taxonomy" id="544711"/>
    <lineage>
        <taxon>Eukaryota</taxon>
        <taxon>Fungi</taxon>
        <taxon>Dikarya</taxon>
        <taxon>Ascomycota</taxon>
        <taxon>Pezizomycotina</taxon>
        <taxon>Eurotiomycetes</taxon>
        <taxon>Eurotiomycetidae</taxon>
        <taxon>Onygenales</taxon>
        <taxon>Ajellomycetaceae</taxon>
        <taxon>Histoplasma</taxon>
    </lineage>
</organism>
<accession>F0UTW8</accession>
<gene>
    <name evidence="2" type="ORF">HCEG_08560</name>
</gene>
<evidence type="ECO:0000313" key="2">
    <source>
        <dbReference type="EMBL" id="EGC49345.1"/>
    </source>
</evidence>
<evidence type="ECO:0000313" key="3">
    <source>
        <dbReference type="Proteomes" id="UP000008142"/>
    </source>
</evidence>
<feature type="region of interest" description="Disordered" evidence="1">
    <location>
        <begin position="225"/>
        <end position="258"/>
    </location>
</feature>
<feature type="compositionally biased region" description="Polar residues" evidence="1">
    <location>
        <begin position="235"/>
        <end position="246"/>
    </location>
</feature>
<dbReference type="AlphaFoldDB" id="F0UTW8"/>
<protein>
    <submittedName>
        <fullName evidence="2">Predicted protein</fullName>
    </submittedName>
</protein>
<dbReference type="EMBL" id="DS990643">
    <property type="protein sequence ID" value="EGC49345.1"/>
    <property type="molecule type" value="Genomic_DNA"/>
</dbReference>
<dbReference type="HOGENOM" id="CLU_767195_0_0_1"/>
<sequence>MAAALLRVGSRFHASAPVSPALTPGSPHSCQQPWTLGVLAPEVAAILAEKRVPCLAPPNLCSILAGTKLDSGLSSDDGQGNQPSRLYATREKAIAMFLSKNPSQRRSNASLRINARWLAVLLSAYFLADGWHFTPQSAGNTKSHVIDGSICGARFDPPVWIMASSLIINTRLLALKASDRNLNSPGRFDLDGYTRAPMHLERLWKGTRSSKFAMRDATQRDTAIGSRTPLPRKLNTINRHTSSKNGFQPEPASSVKREKLPVAVTHGYTLLSTHRSQSRTRTTSFECIGKQPNPSTTAETRRYTAYSYIRRVCHGYSLTAIYLDMKLGWQFLRFELTMKAALGEEVISPATTLKFQRRHPS</sequence>
<dbReference type="Proteomes" id="UP000008142">
    <property type="component" value="Unassembled WGS sequence"/>
</dbReference>
<name>F0UTW8_AJEC8</name>
<evidence type="ECO:0000256" key="1">
    <source>
        <dbReference type="SAM" id="MobiDB-lite"/>
    </source>
</evidence>
<proteinExistence type="predicted"/>
<reference evidence="3" key="1">
    <citation type="submission" date="2008-07" db="EMBL/GenBank/DDBJ databases">
        <title>Annotation of Ajellomyces capsulatus strain H88.</title>
        <authorList>
            <person name="Champion M."/>
            <person name="Cuomo C."/>
            <person name="Ma L.-J."/>
            <person name="Henn M.R."/>
            <person name="Sil A."/>
            <person name="Goldman B."/>
            <person name="Young S.K."/>
            <person name="Kodira C.D."/>
            <person name="Zeng Q."/>
            <person name="Koehrsen M."/>
            <person name="Alvarado L."/>
            <person name="Berlin A."/>
            <person name="Borenstein D."/>
            <person name="Chen Z."/>
            <person name="Engels R."/>
            <person name="Freedman E."/>
            <person name="Gellesch M."/>
            <person name="Goldberg J."/>
            <person name="Griggs A."/>
            <person name="Gujja S."/>
            <person name="Heiman D."/>
            <person name="Hepburn T."/>
            <person name="Howarth C."/>
            <person name="Jen D."/>
            <person name="Larson L."/>
            <person name="Lewis B."/>
            <person name="Mehta T."/>
            <person name="Park D."/>
            <person name="Pearson M."/>
            <person name="Roberts A."/>
            <person name="Saif S."/>
            <person name="Shea T."/>
            <person name="Shenoy N."/>
            <person name="Sisk P."/>
            <person name="Stolte C."/>
            <person name="Sykes S."/>
            <person name="Walk T."/>
            <person name="White J."/>
            <person name="Yandava C."/>
            <person name="Klein B."/>
            <person name="McEwen J.G."/>
            <person name="Puccia R."/>
            <person name="Goldman G.H."/>
            <person name="Felipe M.S."/>
            <person name="Nino-Vega G."/>
            <person name="San-Blas G."/>
            <person name="Taylor J."/>
            <person name="Mendoza L."/>
            <person name="Galagan J."/>
            <person name="Nusbaum C."/>
            <person name="Birren B."/>
        </authorList>
    </citation>
    <scope>NUCLEOTIDE SEQUENCE [LARGE SCALE GENOMIC DNA]</scope>
    <source>
        <strain evidence="3">H88</strain>
    </source>
</reference>